<dbReference type="NCBIfam" id="TIGR01065">
    <property type="entry name" value="hlyIII"/>
    <property type="match status" value="1"/>
</dbReference>
<dbReference type="RefSeq" id="WP_035021738.1">
    <property type="nucleotide sequence ID" value="NZ_CP084916.1"/>
</dbReference>
<dbReference type="GO" id="GO:0012505">
    <property type="term" value="C:endomembrane system"/>
    <property type="evidence" value="ECO:0007669"/>
    <property type="project" value="UniProtKB-SubCell"/>
</dbReference>
<feature type="binding site" evidence="6">
    <location>
        <position position="197"/>
    </location>
    <ligand>
        <name>Zn(2+)</name>
        <dbReference type="ChEBI" id="CHEBI:29105"/>
    </ligand>
</feature>
<keyword evidence="9" id="KW-1185">Reference proteome</keyword>
<proteinExistence type="inferred from homology"/>
<evidence type="ECO:0000313" key="8">
    <source>
        <dbReference type="EMBL" id="SDQ47228.1"/>
    </source>
</evidence>
<feature type="transmembrane region" description="Helical" evidence="7">
    <location>
        <begin position="17"/>
        <end position="38"/>
    </location>
</feature>
<feature type="binding site" evidence="6">
    <location>
        <position position="71"/>
    </location>
    <ligand>
        <name>Zn(2+)</name>
        <dbReference type="ChEBI" id="CHEBI:29105"/>
    </ligand>
</feature>
<dbReference type="GO" id="GO:0046872">
    <property type="term" value="F:metal ion binding"/>
    <property type="evidence" value="ECO:0007669"/>
    <property type="project" value="UniProtKB-KW"/>
</dbReference>
<organism evidence="8 9">
    <name type="scientific">Carnobacterium viridans</name>
    <dbReference type="NCBI Taxonomy" id="174587"/>
    <lineage>
        <taxon>Bacteria</taxon>
        <taxon>Bacillati</taxon>
        <taxon>Bacillota</taxon>
        <taxon>Bacilli</taxon>
        <taxon>Lactobacillales</taxon>
        <taxon>Carnobacteriaceae</taxon>
        <taxon>Carnobacterium</taxon>
    </lineage>
</organism>
<keyword evidence="3 7" id="KW-0812">Transmembrane</keyword>
<feature type="transmembrane region" description="Helical" evidence="7">
    <location>
        <begin position="50"/>
        <end position="72"/>
    </location>
</feature>
<dbReference type="AlphaFoldDB" id="A0A1H1B5G3"/>
<feature type="transmembrane region" description="Helical" evidence="7">
    <location>
        <begin position="194"/>
        <end position="214"/>
    </location>
</feature>
<feature type="transmembrane region" description="Helical" evidence="7">
    <location>
        <begin position="142"/>
        <end position="160"/>
    </location>
</feature>
<protein>
    <submittedName>
        <fullName evidence="8">Hemolysin III</fullName>
    </submittedName>
</protein>
<evidence type="ECO:0000256" key="7">
    <source>
        <dbReference type="SAM" id="Phobius"/>
    </source>
</evidence>
<evidence type="ECO:0000256" key="4">
    <source>
        <dbReference type="ARBA" id="ARBA00022989"/>
    </source>
</evidence>
<dbReference type="Proteomes" id="UP000199481">
    <property type="component" value="Unassembled WGS sequence"/>
</dbReference>
<feature type="transmembrane region" description="Helical" evidence="7">
    <location>
        <begin position="84"/>
        <end position="106"/>
    </location>
</feature>
<keyword evidence="6" id="KW-0862">Zinc</keyword>
<dbReference type="OrthoDB" id="9813689at2"/>
<evidence type="ECO:0000256" key="5">
    <source>
        <dbReference type="ARBA" id="ARBA00023136"/>
    </source>
</evidence>
<dbReference type="InterPro" id="IPR004254">
    <property type="entry name" value="AdipoR/HlyIII-related"/>
</dbReference>
<dbReference type="GO" id="GO:0140911">
    <property type="term" value="F:pore-forming activity"/>
    <property type="evidence" value="ECO:0007669"/>
    <property type="project" value="InterPro"/>
</dbReference>
<keyword evidence="4 7" id="KW-1133">Transmembrane helix</keyword>
<evidence type="ECO:0000256" key="3">
    <source>
        <dbReference type="ARBA" id="ARBA00022692"/>
    </source>
</evidence>
<sequence>MNEEAVYTKKYLITNEVLNAVTHGIGALLSIVGMILLIMKAVNTGTTLELVSYCIYGTSQFLLYLCSTLYHSLIFTRARKLFKIFDHCSIFLLIAGSYTPISLITIGGKTGWALFGVVWAIAIFGIVYKCLWIEKFKKMSTLLYIGMGWLSMFAIKPMYIGLGFNGFALLLAGGLSFTIGTIFYSMRNVKYMHVLWHLFVLAGTAFIYFSILLYA</sequence>
<evidence type="ECO:0000256" key="6">
    <source>
        <dbReference type="PIRSR" id="PIRSR604254-1"/>
    </source>
</evidence>
<feature type="transmembrane region" description="Helical" evidence="7">
    <location>
        <begin position="112"/>
        <end position="130"/>
    </location>
</feature>
<name>A0A1H1B5G3_9LACT</name>
<dbReference type="Pfam" id="PF03006">
    <property type="entry name" value="HlyIII"/>
    <property type="match status" value="1"/>
</dbReference>
<dbReference type="EMBL" id="FNJW01000008">
    <property type="protein sequence ID" value="SDQ47228.1"/>
    <property type="molecule type" value="Genomic_DNA"/>
</dbReference>
<feature type="binding site" evidence="6">
    <location>
        <position position="193"/>
    </location>
    <ligand>
        <name>Zn(2+)</name>
        <dbReference type="ChEBI" id="CHEBI:29105"/>
    </ligand>
</feature>
<keyword evidence="6" id="KW-0479">Metal-binding</keyword>
<comment type="subcellular location">
    <subcellularLocation>
        <location evidence="1">Endomembrane system</location>
        <topology evidence="1">Multi-pass membrane protein</topology>
    </subcellularLocation>
</comment>
<evidence type="ECO:0000256" key="1">
    <source>
        <dbReference type="ARBA" id="ARBA00004127"/>
    </source>
</evidence>
<dbReference type="InterPro" id="IPR005744">
    <property type="entry name" value="Hy-lIII"/>
</dbReference>
<dbReference type="PANTHER" id="PTHR20855:SF129">
    <property type="entry name" value="HEMOLYSIN-3 HOMOLOG"/>
    <property type="match status" value="1"/>
</dbReference>
<evidence type="ECO:0000256" key="2">
    <source>
        <dbReference type="ARBA" id="ARBA00008488"/>
    </source>
</evidence>
<dbReference type="PANTHER" id="PTHR20855">
    <property type="entry name" value="ADIPOR/PROGESTIN RECEPTOR-RELATED"/>
    <property type="match status" value="1"/>
</dbReference>
<keyword evidence="5 7" id="KW-0472">Membrane</keyword>
<reference evidence="9" key="1">
    <citation type="submission" date="2016-10" db="EMBL/GenBank/DDBJ databases">
        <authorList>
            <person name="Varghese N."/>
            <person name="Submissions S."/>
        </authorList>
    </citation>
    <scope>NUCLEOTIDE SEQUENCE [LARGE SCALE GENOMIC DNA]</scope>
    <source>
        <strain evidence="9">MPL-11</strain>
    </source>
</reference>
<evidence type="ECO:0000313" key="9">
    <source>
        <dbReference type="Proteomes" id="UP000199481"/>
    </source>
</evidence>
<gene>
    <name evidence="8" type="ORF">SAMN04487752_2438</name>
</gene>
<dbReference type="GO" id="GO:0016020">
    <property type="term" value="C:membrane"/>
    <property type="evidence" value="ECO:0007669"/>
    <property type="project" value="InterPro"/>
</dbReference>
<accession>A0A1H1B5G3</accession>
<feature type="transmembrane region" description="Helical" evidence="7">
    <location>
        <begin position="166"/>
        <end position="185"/>
    </location>
</feature>
<comment type="similarity">
    <text evidence="2">Belongs to the UPF0073 (Hly-III) family.</text>
</comment>